<keyword evidence="3 7" id="KW-1133">Transmembrane helix</keyword>
<gene>
    <name evidence="7" type="primary">mltG</name>
    <name evidence="8" type="ORF">HNP71_001839</name>
</gene>
<dbReference type="Proteomes" id="UP000553706">
    <property type="component" value="Unassembled WGS sequence"/>
</dbReference>
<keyword evidence="1 7" id="KW-1003">Cell membrane</keyword>
<dbReference type="PANTHER" id="PTHR30518:SF2">
    <property type="entry name" value="ENDOLYTIC MUREIN TRANSGLYCOSYLASE"/>
    <property type="match status" value="1"/>
</dbReference>
<dbReference type="EMBL" id="JACHFJ010000008">
    <property type="protein sequence ID" value="MBB5373575.1"/>
    <property type="molecule type" value="Genomic_DNA"/>
</dbReference>
<organism evidence="8 9">
    <name type="scientific">Acidocella aromatica</name>
    <dbReference type="NCBI Taxonomy" id="1303579"/>
    <lineage>
        <taxon>Bacteria</taxon>
        <taxon>Pseudomonadati</taxon>
        <taxon>Pseudomonadota</taxon>
        <taxon>Alphaproteobacteria</taxon>
        <taxon>Acetobacterales</taxon>
        <taxon>Acidocellaceae</taxon>
        <taxon>Acidocella</taxon>
    </lineage>
</organism>
<dbReference type="Gene3D" id="3.30.1490.480">
    <property type="entry name" value="Endolytic murein transglycosylase"/>
    <property type="match status" value="1"/>
</dbReference>
<keyword evidence="9" id="KW-1185">Reference proteome</keyword>
<reference evidence="8 9" key="1">
    <citation type="submission" date="2020-08" db="EMBL/GenBank/DDBJ databases">
        <title>Genomic Encyclopedia of Type Strains, Phase IV (KMG-IV): sequencing the most valuable type-strain genomes for metagenomic binning, comparative biology and taxonomic classification.</title>
        <authorList>
            <person name="Goeker M."/>
        </authorList>
    </citation>
    <scope>NUCLEOTIDE SEQUENCE [LARGE SCALE GENOMIC DNA]</scope>
    <source>
        <strain evidence="8 9">DSM 27026</strain>
    </source>
</reference>
<dbReference type="HAMAP" id="MF_02065">
    <property type="entry name" value="MltG"/>
    <property type="match status" value="1"/>
</dbReference>
<keyword evidence="7" id="KW-0997">Cell inner membrane</keyword>
<comment type="function">
    <text evidence="7">Functions as a peptidoglycan terminase that cleaves nascent peptidoglycan strands endolytically to terminate their elongation.</text>
</comment>
<evidence type="ECO:0000256" key="2">
    <source>
        <dbReference type="ARBA" id="ARBA00022692"/>
    </source>
</evidence>
<evidence type="ECO:0000256" key="3">
    <source>
        <dbReference type="ARBA" id="ARBA00022989"/>
    </source>
</evidence>
<dbReference type="InterPro" id="IPR003770">
    <property type="entry name" value="MLTG-like"/>
</dbReference>
<keyword evidence="6 7" id="KW-0961">Cell wall biogenesis/degradation</keyword>
<dbReference type="PANTHER" id="PTHR30518">
    <property type="entry name" value="ENDOLYTIC MUREIN TRANSGLYCOSYLASE"/>
    <property type="match status" value="1"/>
</dbReference>
<evidence type="ECO:0000313" key="8">
    <source>
        <dbReference type="EMBL" id="MBB5373575.1"/>
    </source>
</evidence>
<evidence type="ECO:0000256" key="5">
    <source>
        <dbReference type="ARBA" id="ARBA00023239"/>
    </source>
</evidence>
<keyword evidence="2 7" id="KW-0812">Transmembrane</keyword>
<dbReference type="GO" id="GO:0071555">
    <property type="term" value="P:cell wall organization"/>
    <property type="evidence" value="ECO:0007669"/>
    <property type="project" value="UniProtKB-KW"/>
</dbReference>
<dbReference type="GO" id="GO:0008932">
    <property type="term" value="F:lytic endotransglycosylase activity"/>
    <property type="evidence" value="ECO:0007669"/>
    <property type="project" value="UniProtKB-UniRule"/>
</dbReference>
<feature type="site" description="Important for catalytic activity" evidence="7">
    <location>
        <position position="191"/>
    </location>
</feature>
<evidence type="ECO:0000256" key="6">
    <source>
        <dbReference type="ARBA" id="ARBA00023316"/>
    </source>
</evidence>
<dbReference type="AlphaFoldDB" id="A0A840VK78"/>
<evidence type="ECO:0000256" key="1">
    <source>
        <dbReference type="ARBA" id="ARBA00022475"/>
    </source>
</evidence>
<dbReference type="CDD" id="cd08010">
    <property type="entry name" value="MltG_like"/>
    <property type="match status" value="1"/>
</dbReference>
<name>A0A840VK78_9PROT</name>
<proteinExistence type="inferred from homology"/>
<dbReference type="NCBIfam" id="TIGR00247">
    <property type="entry name" value="endolytic transglycosylase MltG"/>
    <property type="match status" value="1"/>
</dbReference>
<protein>
    <recommendedName>
        <fullName evidence="7">Endolytic murein transglycosylase</fullName>
        <ecNumber evidence="7">4.2.2.29</ecNumber>
    </recommendedName>
    <alternativeName>
        <fullName evidence="7">Peptidoglycan lytic transglycosylase</fullName>
    </alternativeName>
    <alternativeName>
        <fullName evidence="7">Peptidoglycan polymerization terminase</fullName>
    </alternativeName>
</protein>
<comment type="similarity">
    <text evidence="7">Belongs to the transglycosylase MltG family.</text>
</comment>
<evidence type="ECO:0000256" key="4">
    <source>
        <dbReference type="ARBA" id="ARBA00023136"/>
    </source>
</evidence>
<comment type="catalytic activity">
    <reaction evidence="7">
        <text>a peptidoglycan chain = a peptidoglycan chain with N-acetyl-1,6-anhydromuramyl-[peptide] at the reducing end + a peptidoglycan chain with N-acetylglucosamine at the non-reducing end.</text>
        <dbReference type="EC" id="4.2.2.29"/>
    </reaction>
</comment>
<evidence type="ECO:0000256" key="7">
    <source>
        <dbReference type="HAMAP-Rule" id="MF_02065"/>
    </source>
</evidence>
<evidence type="ECO:0000313" key="9">
    <source>
        <dbReference type="Proteomes" id="UP000553706"/>
    </source>
</evidence>
<keyword evidence="4 7" id="KW-0472">Membrane</keyword>
<sequence>MLVTLLVTLRAGQMAAKQAYTSPGAGQTNADVVIPTGGGSATAEALAKAGVIRHPLVFRAAAWLTRTDGVLHAGEFIFPAHASIREILNILRHGKPVEHQVTIPEGLTGAQIAKIINNAPTATGEVTAPPDGSVLPQTYNYPWGTPRAAILARAEAAMQASLDTAWPNRAQNVPLNSPQEAVILASIVQQETPLGHELPQVAAVYENRLRQGMKLQADPTVIYAATGGKQSGGTGISRTDLANPSPYNTYAHAGLPPGPICAPGAAAIDAVLHPANSDALYFVATGNGGHVFSRLFKDQLRNIEHLFDARR</sequence>
<dbReference type="Pfam" id="PF02618">
    <property type="entry name" value="YceG"/>
    <property type="match status" value="1"/>
</dbReference>
<dbReference type="RefSeq" id="WP_246344151.1">
    <property type="nucleotide sequence ID" value="NZ_JACHFJ010000008.1"/>
</dbReference>
<dbReference type="GO" id="GO:0005886">
    <property type="term" value="C:plasma membrane"/>
    <property type="evidence" value="ECO:0007669"/>
    <property type="project" value="UniProtKB-UniRule"/>
</dbReference>
<keyword evidence="5 7" id="KW-0456">Lyase</keyword>
<dbReference type="GO" id="GO:0009252">
    <property type="term" value="P:peptidoglycan biosynthetic process"/>
    <property type="evidence" value="ECO:0007669"/>
    <property type="project" value="UniProtKB-UniRule"/>
</dbReference>
<comment type="caution">
    <text evidence="8">The sequence shown here is derived from an EMBL/GenBank/DDBJ whole genome shotgun (WGS) entry which is preliminary data.</text>
</comment>
<dbReference type="EC" id="4.2.2.29" evidence="7"/>
<dbReference type="Gene3D" id="3.30.160.60">
    <property type="entry name" value="Classic Zinc Finger"/>
    <property type="match status" value="1"/>
</dbReference>
<accession>A0A840VK78</accession>